<feature type="active site" evidence="4">
    <location>
        <position position="259"/>
    </location>
</feature>
<protein>
    <submittedName>
        <fullName evidence="7">Benzaldehyde dehydrogenase (NAD)</fullName>
    </submittedName>
</protein>
<keyword evidence="8" id="KW-1185">Reference proteome</keyword>
<dbReference type="SUPFAM" id="SSF53720">
    <property type="entry name" value="ALDH-like"/>
    <property type="match status" value="1"/>
</dbReference>
<dbReference type="InterPro" id="IPR015590">
    <property type="entry name" value="Aldehyde_DH_dom"/>
</dbReference>
<evidence type="ECO:0000259" key="6">
    <source>
        <dbReference type="Pfam" id="PF00171"/>
    </source>
</evidence>
<evidence type="ECO:0000313" key="7">
    <source>
        <dbReference type="EMBL" id="SHG81469.1"/>
    </source>
</evidence>
<evidence type="ECO:0000256" key="3">
    <source>
        <dbReference type="ARBA" id="ARBA00023027"/>
    </source>
</evidence>
<gene>
    <name evidence="7" type="ORF">SAMN05444320_11474</name>
</gene>
<keyword evidence="2 5" id="KW-0560">Oxidoreductase</keyword>
<feature type="domain" description="Aldehyde dehydrogenase" evidence="6">
    <location>
        <begin position="25"/>
        <end position="481"/>
    </location>
</feature>
<comment type="similarity">
    <text evidence="1 5">Belongs to the aldehyde dehydrogenase family.</text>
</comment>
<keyword evidence="3" id="KW-0520">NAD</keyword>
<dbReference type="InterPro" id="IPR016163">
    <property type="entry name" value="Ald_DH_C"/>
</dbReference>
<dbReference type="PANTHER" id="PTHR42986:SF1">
    <property type="entry name" value="BENZALDEHYDE DEHYDROGENASE YFMT"/>
    <property type="match status" value="1"/>
</dbReference>
<evidence type="ECO:0000256" key="2">
    <source>
        <dbReference type="ARBA" id="ARBA00023002"/>
    </source>
</evidence>
<sequence length="492" mass="51048">MTTTEPPVTGADSPAWAGRIFDGTWRAGRAGTLDVTAPATGAVIATVGAATPDDVADSVAAAVVAQRAWARLTYDQRAAVFRRAATLLEADPDRITRWLVPESGSAFGKARSEVGLVASELHEAAALTSDPHGELLRSSRQRMSLARRVPLGVVGVITPFNFPAILSTRSVAPALALGNAVVLKPDPRTPVSGGLALAELFAEAGLPPGLLHVLPGGADVGEALVQHPDVPCVSFTGSTGAGRAISAAAAPLLKRLHLELGGNNALLVLPDADPEAAASAGAWGSFLHQGQICMTTGRHLVHSSIAARYAAALAEKAEAIRVGDPTDPDNALGPVIDERQRDKIHDIVLRSIARGARPVAGASYEGLFYRPTVLVDVPLDAPALTEEIFGPVAPVVAYDTLDEAVEIINSSEYGLSVGILTADPFGALEIAERIESGAVHINDQTVDDEAVAPFGGTKASGVGGHFGGKANHDTFTRVQWITAQAEIRRSPF</sequence>
<evidence type="ECO:0000256" key="1">
    <source>
        <dbReference type="ARBA" id="ARBA00009986"/>
    </source>
</evidence>
<accession>A0A1M5MX24</accession>
<organism evidence="7 8">
    <name type="scientific">Streptoalloteichus hindustanus</name>
    <dbReference type="NCBI Taxonomy" id="2017"/>
    <lineage>
        <taxon>Bacteria</taxon>
        <taxon>Bacillati</taxon>
        <taxon>Actinomycetota</taxon>
        <taxon>Actinomycetes</taxon>
        <taxon>Pseudonocardiales</taxon>
        <taxon>Pseudonocardiaceae</taxon>
        <taxon>Streptoalloteichus</taxon>
    </lineage>
</organism>
<dbReference type="PANTHER" id="PTHR42986">
    <property type="entry name" value="BENZALDEHYDE DEHYDROGENASE YFMT"/>
    <property type="match status" value="1"/>
</dbReference>
<dbReference type="RefSeq" id="WP_073489414.1">
    <property type="nucleotide sequence ID" value="NZ_FQVN01000014.1"/>
</dbReference>
<dbReference type="PROSITE" id="PS00687">
    <property type="entry name" value="ALDEHYDE_DEHYDR_GLU"/>
    <property type="match status" value="1"/>
</dbReference>
<evidence type="ECO:0000256" key="5">
    <source>
        <dbReference type="RuleBase" id="RU003345"/>
    </source>
</evidence>
<dbReference type="Proteomes" id="UP000184501">
    <property type="component" value="Unassembled WGS sequence"/>
</dbReference>
<evidence type="ECO:0000256" key="4">
    <source>
        <dbReference type="PROSITE-ProRule" id="PRU10007"/>
    </source>
</evidence>
<dbReference type="GO" id="GO:0016620">
    <property type="term" value="F:oxidoreductase activity, acting on the aldehyde or oxo group of donors, NAD or NADP as acceptor"/>
    <property type="evidence" value="ECO:0007669"/>
    <property type="project" value="InterPro"/>
</dbReference>
<dbReference type="AlphaFoldDB" id="A0A1M5MX24"/>
<dbReference type="STRING" id="2017.SAMN05444320_11474"/>
<dbReference type="FunFam" id="3.40.605.10:FF:000007">
    <property type="entry name" value="NAD/NADP-dependent betaine aldehyde dehydrogenase"/>
    <property type="match status" value="1"/>
</dbReference>
<evidence type="ECO:0000313" key="8">
    <source>
        <dbReference type="Proteomes" id="UP000184501"/>
    </source>
</evidence>
<name>A0A1M5MX24_STRHI</name>
<dbReference type="Gene3D" id="3.40.309.10">
    <property type="entry name" value="Aldehyde Dehydrogenase, Chain A, domain 2"/>
    <property type="match status" value="1"/>
</dbReference>
<reference evidence="7 8" key="1">
    <citation type="submission" date="2016-11" db="EMBL/GenBank/DDBJ databases">
        <authorList>
            <person name="Jaros S."/>
            <person name="Januszkiewicz K."/>
            <person name="Wedrychowicz H."/>
        </authorList>
    </citation>
    <scope>NUCLEOTIDE SEQUENCE [LARGE SCALE GENOMIC DNA]</scope>
    <source>
        <strain evidence="7 8">DSM 44523</strain>
    </source>
</reference>
<dbReference type="Gene3D" id="3.40.605.10">
    <property type="entry name" value="Aldehyde Dehydrogenase, Chain A, domain 1"/>
    <property type="match status" value="1"/>
</dbReference>
<dbReference type="InterPro" id="IPR016161">
    <property type="entry name" value="Ald_DH/histidinol_DH"/>
</dbReference>
<proteinExistence type="inferred from homology"/>
<dbReference type="OrthoDB" id="3802174at2"/>
<dbReference type="EMBL" id="FQVN01000014">
    <property type="protein sequence ID" value="SHG81469.1"/>
    <property type="molecule type" value="Genomic_DNA"/>
</dbReference>
<dbReference type="InterPro" id="IPR029510">
    <property type="entry name" value="Ald_DH_CS_GLU"/>
</dbReference>
<dbReference type="Pfam" id="PF00171">
    <property type="entry name" value="Aldedh"/>
    <property type="match status" value="1"/>
</dbReference>
<dbReference type="InterPro" id="IPR016162">
    <property type="entry name" value="Ald_DH_N"/>
</dbReference>